<feature type="domain" description="SAM" evidence="2">
    <location>
        <begin position="2"/>
        <end position="73"/>
    </location>
</feature>
<reference evidence="3 4" key="1">
    <citation type="submission" date="2023-09" db="EMBL/GenBank/DDBJ databases">
        <title>Nesidiocoris tenuis whole genome shotgun sequence.</title>
        <authorList>
            <person name="Shibata T."/>
            <person name="Shimoda M."/>
            <person name="Kobayashi T."/>
            <person name="Uehara T."/>
        </authorList>
    </citation>
    <scope>NUCLEOTIDE SEQUENCE [LARGE SCALE GENOMIC DNA]</scope>
    <source>
        <strain evidence="3 4">Japan</strain>
    </source>
</reference>
<feature type="compositionally biased region" description="Polar residues" evidence="1">
    <location>
        <begin position="77"/>
        <end position="93"/>
    </location>
</feature>
<dbReference type="Proteomes" id="UP001307889">
    <property type="component" value="Chromosome 12"/>
</dbReference>
<feature type="region of interest" description="Disordered" evidence="1">
    <location>
        <begin position="75"/>
        <end position="158"/>
    </location>
</feature>
<dbReference type="InterPro" id="IPR039161">
    <property type="entry name" value="C19orf47-like"/>
</dbReference>
<name>A0ABN7B9Q0_9HEMI</name>
<proteinExistence type="predicted"/>
<dbReference type="PROSITE" id="PS50105">
    <property type="entry name" value="SAM_DOMAIN"/>
    <property type="match status" value="1"/>
</dbReference>
<dbReference type="SUPFAM" id="SSF47769">
    <property type="entry name" value="SAM/Pointed domain"/>
    <property type="match status" value="1"/>
</dbReference>
<evidence type="ECO:0000313" key="3">
    <source>
        <dbReference type="EMBL" id="BET01029.1"/>
    </source>
</evidence>
<accession>A0ABN7B9Q0</accession>
<organism evidence="3 4">
    <name type="scientific">Nesidiocoris tenuis</name>
    <dbReference type="NCBI Taxonomy" id="355587"/>
    <lineage>
        <taxon>Eukaryota</taxon>
        <taxon>Metazoa</taxon>
        <taxon>Ecdysozoa</taxon>
        <taxon>Arthropoda</taxon>
        <taxon>Hexapoda</taxon>
        <taxon>Insecta</taxon>
        <taxon>Pterygota</taxon>
        <taxon>Neoptera</taxon>
        <taxon>Paraneoptera</taxon>
        <taxon>Hemiptera</taxon>
        <taxon>Heteroptera</taxon>
        <taxon>Panheteroptera</taxon>
        <taxon>Cimicomorpha</taxon>
        <taxon>Miridae</taxon>
        <taxon>Dicyphina</taxon>
        <taxon>Nesidiocoris</taxon>
    </lineage>
</organism>
<dbReference type="EMBL" id="AP028920">
    <property type="protein sequence ID" value="BET01029.1"/>
    <property type="molecule type" value="Genomic_DNA"/>
</dbReference>
<protein>
    <submittedName>
        <fullName evidence="3">Chromosome 19 open reading frame 47</fullName>
    </submittedName>
</protein>
<dbReference type="Pfam" id="PF18017">
    <property type="entry name" value="SAM_4"/>
    <property type="match status" value="1"/>
</dbReference>
<sequence length="408" mass="44520">MKSDCSAPSWLKFFMSAGIQKDSAETYAVTFSKNQIHLDMLPEIKKEYLVDMGITLMGHIIAILRHAKTVHTEEVTKSTLSTDKSNSHPSQKNAPVKSKPVSKTTPIMAKDNGAETTSSKTAADRIGPRLPPPPAKMPTLPPPEKRKEKPTPPPLSQVVQVQSNIAPVVSRPVVTRSAEPPVKRKLIERDESPVPDESEKKRRIFQRLGQATNSVNSNDAPSNTESVFHRLGQKTTSAGATEPIVISAPKKVTVKPIISQSKKTISRTDVSLMSNPKTKLLMLNQGVLTKTMRADQDIRSKILSSTSLSADHISQTIQNMRIGKNNIYSRLGKAAMDAEPSKPAKITTKTKRVSFGSVSEKTIPALPKRTSNGFLSPDKLLFAKTGAVFGPKIRRHTVPTGVFSRLGT</sequence>
<evidence type="ECO:0000313" key="4">
    <source>
        <dbReference type="Proteomes" id="UP001307889"/>
    </source>
</evidence>
<evidence type="ECO:0000259" key="2">
    <source>
        <dbReference type="PROSITE" id="PS50105"/>
    </source>
</evidence>
<dbReference type="Gene3D" id="1.10.150.50">
    <property type="entry name" value="Transcription Factor, Ets-1"/>
    <property type="match status" value="1"/>
</dbReference>
<evidence type="ECO:0000256" key="1">
    <source>
        <dbReference type="SAM" id="MobiDB-lite"/>
    </source>
</evidence>
<keyword evidence="4" id="KW-1185">Reference proteome</keyword>
<dbReference type="PANTHER" id="PTHR21359:SF1">
    <property type="entry name" value="DUF5577 DOMAIN-CONTAINING PROTEIN"/>
    <property type="match status" value="1"/>
</dbReference>
<gene>
    <name evidence="3" type="ORF">NTJ_13845</name>
</gene>
<dbReference type="InterPro" id="IPR001660">
    <property type="entry name" value="SAM"/>
</dbReference>
<feature type="compositionally biased region" description="Pro residues" evidence="1">
    <location>
        <begin position="129"/>
        <end position="142"/>
    </location>
</feature>
<dbReference type="InterPro" id="IPR013761">
    <property type="entry name" value="SAM/pointed_sf"/>
</dbReference>
<dbReference type="PANTHER" id="PTHR21359">
    <property type="entry name" value="DUF5577 DOMAIN-CONTAINING PROTEIN"/>
    <property type="match status" value="1"/>
</dbReference>